<reference evidence="1" key="1">
    <citation type="journal article" date="2021" name="Proc. Natl. Acad. Sci. U.S.A.">
        <title>A Catalog of Tens of Thousands of Viruses from Human Metagenomes Reveals Hidden Associations with Chronic Diseases.</title>
        <authorList>
            <person name="Tisza M.J."/>
            <person name="Buck C.B."/>
        </authorList>
    </citation>
    <scope>NUCLEOTIDE SEQUENCE</scope>
    <source>
        <strain evidence="1">CtvNP11</strain>
    </source>
</reference>
<accession>A0A8S5PFD2</accession>
<dbReference type="Gene3D" id="3.90.320.10">
    <property type="match status" value="1"/>
</dbReference>
<name>A0A8S5PFD2_9CAUD</name>
<dbReference type="InterPro" id="IPR021229">
    <property type="entry name" value="DUF2800"/>
</dbReference>
<dbReference type="Pfam" id="PF10926">
    <property type="entry name" value="DUF2800"/>
    <property type="match status" value="1"/>
</dbReference>
<evidence type="ECO:0008006" key="2">
    <source>
        <dbReference type="Google" id="ProtNLM"/>
    </source>
</evidence>
<sequence>MPEVHAILSASSSKRWLNCTPSARLEQNFPNESSVYAEEGTAAHALGEYKLRKYLHERVRRPTSEFDNEEMDANTDIYAEFIITTVEKIKETCPHPLVMVEERLDYSYLVPQGFGTGDCVIIADGTLYVMDYKNGKGVFVSCDHNPQMMLYAIGAYHAYGYLYNITKVSMTIIQPRLENISTFECSVEELLDWAESYVRPRAKLAFEGKGEQVPGDWCQFCRARTSCKACAAEALALVKTEFLDLDSGVLADEQEETDATAAYDPDTTAPTFKSPALLSKTDIEKMLPTLNRIESWIEAIFAYVSSEAINHGVCWDGYKVVEGRSKRQFLDPKAVAGAATQAGYTDIYKTEMISLTEFEKLMGKKKFQEVLGGYVVKPPGKLALVPDSDPRPAVDLDTAADEFTPLE</sequence>
<dbReference type="EMBL" id="BK015403">
    <property type="protein sequence ID" value="DAE05081.1"/>
    <property type="molecule type" value="Genomic_DNA"/>
</dbReference>
<dbReference type="InterPro" id="IPR011604">
    <property type="entry name" value="PDDEXK-like_dom_sf"/>
</dbReference>
<protein>
    <recommendedName>
        <fullName evidence="2">DUF2800 domain-containing protein</fullName>
    </recommendedName>
</protein>
<organism evidence="1">
    <name type="scientific">Siphoviridae sp. ctvNP11</name>
    <dbReference type="NCBI Taxonomy" id="2825721"/>
    <lineage>
        <taxon>Viruses</taxon>
        <taxon>Duplodnaviria</taxon>
        <taxon>Heunggongvirae</taxon>
        <taxon>Uroviricota</taxon>
        <taxon>Caudoviricetes</taxon>
    </lineage>
</organism>
<proteinExistence type="predicted"/>
<evidence type="ECO:0000313" key="1">
    <source>
        <dbReference type="EMBL" id="DAE05081.1"/>
    </source>
</evidence>